<name>A0A075LYP6_9EURY</name>
<dbReference type="Proteomes" id="UP000027981">
    <property type="component" value="Chromosome"/>
</dbReference>
<dbReference type="eggNOG" id="arCOG01797">
    <property type="taxonomic scope" value="Archaea"/>
</dbReference>
<dbReference type="EMBL" id="CP006019">
    <property type="protein sequence ID" value="AIF69698.1"/>
    <property type="molecule type" value="Genomic_DNA"/>
</dbReference>
<dbReference type="Gene3D" id="3.40.50.150">
    <property type="entry name" value="Vaccinia Virus protein VP39"/>
    <property type="match status" value="1"/>
</dbReference>
<dbReference type="PANTHER" id="PTHR43591">
    <property type="entry name" value="METHYLTRANSFERASE"/>
    <property type="match status" value="1"/>
</dbReference>
<feature type="domain" description="Methyltransferase type 11" evidence="1">
    <location>
        <begin position="57"/>
        <end position="151"/>
    </location>
</feature>
<dbReference type="Pfam" id="PF08241">
    <property type="entry name" value="Methyltransf_11"/>
    <property type="match status" value="1"/>
</dbReference>
<protein>
    <recommendedName>
        <fullName evidence="1">Methyltransferase type 11 domain-containing protein</fullName>
    </recommendedName>
</protein>
<reference evidence="2 3" key="2">
    <citation type="journal article" date="2015" name="Genome Announc.">
        <title>Complete Genome Sequence of Hyperthermophilic Piezophilic Archaeon Palaeococcus pacificus DY20341T, Isolated from Deep-Sea Hydrothermal Sediments.</title>
        <authorList>
            <person name="Zeng X."/>
            <person name="Jebbar M."/>
            <person name="Shao Z."/>
        </authorList>
    </citation>
    <scope>NUCLEOTIDE SEQUENCE [LARGE SCALE GENOMIC DNA]</scope>
    <source>
        <strain evidence="2 3">DY20341</strain>
    </source>
</reference>
<dbReference type="KEGG" id="ppac:PAP_06505"/>
<dbReference type="RefSeq" id="WP_048165228.1">
    <property type="nucleotide sequence ID" value="NZ_CP006019.1"/>
</dbReference>
<dbReference type="HOGENOM" id="CLU_1052873_0_0_2"/>
<proteinExistence type="predicted"/>
<dbReference type="InterPro" id="IPR013216">
    <property type="entry name" value="Methyltransf_11"/>
</dbReference>
<dbReference type="STRING" id="1343739.PAP_06505"/>
<sequence length="245" mass="28349">MNEYHEANKRGWDATAEKWQKRVEKLWRKAYEDPKTVLSELELKYLGDVKGKKACVLGSGDNLVVFALAGMGAKVTSVDISQKQLEIAAKRAKEIGVNIEFVQADVVDLPFKDESFDIVYTGGHVAVWVSNLEKYYSEACRILKRGGLFIVNEYHPFRRIWKESDKLEMEFPYFDRGPHKYQFNTSKEVLPSYEFHWTVEDFVMAMLKGGCELIALHEFGDEREWWEVANLEGLPRCLLLVGRKK</sequence>
<dbReference type="GO" id="GO:0008757">
    <property type="term" value="F:S-adenosylmethionine-dependent methyltransferase activity"/>
    <property type="evidence" value="ECO:0007669"/>
    <property type="project" value="InterPro"/>
</dbReference>
<dbReference type="OrthoDB" id="57427at2157"/>
<reference evidence="3" key="1">
    <citation type="submission" date="2013-06" db="EMBL/GenBank/DDBJ databases">
        <title>Complete Genome Sequence of Hyperthermophilic Palaeococcus pacificus DY20341T, Isolated from a Deep-Sea Hydrothermal Sediments.</title>
        <authorList>
            <person name="Zeng X."/>
            <person name="Shao Z."/>
        </authorList>
    </citation>
    <scope>NUCLEOTIDE SEQUENCE [LARGE SCALE GENOMIC DNA]</scope>
    <source>
        <strain evidence="3">DY20341</strain>
    </source>
</reference>
<dbReference type="SUPFAM" id="SSF53335">
    <property type="entry name" value="S-adenosyl-L-methionine-dependent methyltransferases"/>
    <property type="match status" value="1"/>
</dbReference>
<organism evidence="2 3">
    <name type="scientific">Palaeococcus pacificus DY20341</name>
    <dbReference type="NCBI Taxonomy" id="1343739"/>
    <lineage>
        <taxon>Archaea</taxon>
        <taxon>Methanobacteriati</taxon>
        <taxon>Methanobacteriota</taxon>
        <taxon>Thermococci</taxon>
        <taxon>Thermococcales</taxon>
        <taxon>Thermococcaceae</taxon>
        <taxon>Palaeococcus</taxon>
    </lineage>
</organism>
<keyword evidence="3" id="KW-1185">Reference proteome</keyword>
<dbReference type="CDD" id="cd02440">
    <property type="entry name" value="AdoMet_MTases"/>
    <property type="match status" value="1"/>
</dbReference>
<accession>A0A075LYP6</accession>
<dbReference type="AlphaFoldDB" id="A0A075LYP6"/>
<dbReference type="GeneID" id="24842419"/>
<evidence type="ECO:0000313" key="2">
    <source>
        <dbReference type="EMBL" id="AIF69698.1"/>
    </source>
</evidence>
<gene>
    <name evidence="2" type="ORF">PAP_06505</name>
</gene>
<evidence type="ECO:0000259" key="1">
    <source>
        <dbReference type="Pfam" id="PF08241"/>
    </source>
</evidence>
<dbReference type="InterPro" id="IPR029063">
    <property type="entry name" value="SAM-dependent_MTases_sf"/>
</dbReference>
<evidence type="ECO:0000313" key="3">
    <source>
        <dbReference type="Proteomes" id="UP000027981"/>
    </source>
</evidence>